<dbReference type="EC" id="3.6.1.66" evidence="10"/>
<keyword evidence="4 10" id="KW-0547">Nucleotide-binding</keyword>
<dbReference type="GO" id="GO:0005829">
    <property type="term" value="C:cytosol"/>
    <property type="evidence" value="ECO:0007669"/>
    <property type="project" value="TreeGrafter"/>
</dbReference>
<keyword evidence="3 10" id="KW-0479">Metal-binding</keyword>
<evidence type="ECO:0000313" key="12">
    <source>
        <dbReference type="EMBL" id="SFJ84332.1"/>
    </source>
</evidence>
<dbReference type="GO" id="GO:0035870">
    <property type="term" value="F:dITP diphosphatase activity"/>
    <property type="evidence" value="ECO:0007669"/>
    <property type="project" value="UniProtKB-UniRule"/>
</dbReference>
<evidence type="ECO:0000256" key="3">
    <source>
        <dbReference type="ARBA" id="ARBA00022723"/>
    </source>
</evidence>
<feature type="active site" description="Proton acceptor" evidence="10">
    <location>
        <position position="70"/>
    </location>
</feature>
<dbReference type="PANTHER" id="PTHR11067:SF9">
    <property type="entry name" value="INOSINE TRIPHOSPHATE PYROPHOSPHATASE"/>
    <property type="match status" value="1"/>
</dbReference>
<dbReference type="NCBIfam" id="TIGR00042">
    <property type="entry name" value="RdgB/HAM1 family non-canonical purine NTP pyrophosphatase"/>
    <property type="match status" value="1"/>
</dbReference>
<accession>A0A662Z737</accession>
<dbReference type="GO" id="GO:0009117">
    <property type="term" value="P:nucleotide metabolic process"/>
    <property type="evidence" value="ECO:0007669"/>
    <property type="project" value="UniProtKB-KW"/>
</dbReference>
<feature type="binding site" evidence="10">
    <location>
        <begin position="9"/>
        <end position="14"/>
    </location>
    <ligand>
        <name>substrate</name>
    </ligand>
</feature>
<feature type="binding site" evidence="10">
    <location>
        <position position="41"/>
    </location>
    <ligand>
        <name>Mg(2+)</name>
        <dbReference type="ChEBI" id="CHEBI:18420"/>
    </ligand>
</feature>
<dbReference type="Proteomes" id="UP000243374">
    <property type="component" value="Unassembled WGS sequence"/>
</dbReference>
<evidence type="ECO:0000256" key="5">
    <source>
        <dbReference type="ARBA" id="ARBA00022801"/>
    </source>
</evidence>
<feature type="binding site" evidence="10">
    <location>
        <begin position="181"/>
        <end position="182"/>
    </location>
    <ligand>
        <name>substrate</name>
    </ligand>
</feature>
<keyword evidence="5 10" id="KW-0378">Hydrolase</keyword>
<dbReference type="HAMAP" id="MF_01405">
    <property type="entry name" value="Non_canon_purine_NTPase"/>
    <property type="match status" value="1"/>
</dbReference>
<dbReference type="InterPro" id="IPR020922">
    <property type="entry name" value="dITP/XTP_pyrophosphatase"/>
</dbReference>
<protein>
    <recommendedName>
        <fullName evidence="10">dITP/XTP pyrophosphatase</fullName>
        <ecNumber evidence="10">3.6.1.66</ecNumber>
    </recommendedName>
    <alternativeName>
        <fullName evidence="10">Non-canonical purine NTP pyrophosphatase</fullName>
    </alternativeName>
    <alternativeName>
        <fullName evidence="10">Non-standard purine NTP pyrophosphatase</fullName>
    </alternativeName>
    <alternativeName>
        <fullName evidence="10">Nucleoside-triphosphate diphosphatase</fullName>
    </alternativeName>
    <alternativeName>
        <fullName evidence="10">Nucleoside-triphosphate pyrophosphatase</fullName>
        <shortName evidence="10">NTPase</shortName>
    </alternativeName>
</protein>
<evidence type="ECO:0000256" key="8">
    <source>
        <dbReference type="ARBA" id="ARBA00051875"/>
    </source>
</evidence>
<dbReference type="GO" id="GO:0009146">
    <property type="term" value="P:purine nucleoside triphosphate catabolic process"/>
    <property type="evidence" value="ECO:0007669"/>
    <property type="project" value="UniProtKB-UniRule"/>
</dbReference>
<dbReference type="InterPro" id="IPR029001">
    <property type="entry name" value="ITPase-like_fam"/>
</dbReference>
<comment type="catalytic activity">
    <reaction evidence="10">
        <text>ITP + H2O = IMP + diphosphate + H(+)</text>
        <dbReference type="Rhea" id="RHEA:29399"/>
        <dbReference type="ChEBI" id="CHEBI:15377"/>
        <dbReference type="ChEBI" id="CHEBI:15378"/>
        <dbReference type="ChEBI" id="CHEBI:33019"/>
        <dbReference type="ChEBI" id="CHEBI:58053"/>
        <dbReference type="ChEBI" id="CHEBI:61402"/>
        <dbReference type="EC" id="3.6.1.66"/>
    </reaction>
</comment>
<evidence type="ECO:0000256" key="4">
    <source>
        <dbReference type="ARBA" id="ARBA00022741"/>
    </source>
</evidence>
<comment type="similarity">
    <text evidence="1 10 11">Belongs to the HAM1 NTPase family.</text>
</comment>
<gene>
    <name evidence="12" type="ORF">SAMN04487865_100445</name>
</gene>
<dbReference type="GO" id="GO:0046872">
    <property type="term" value="F:metal ion binding"/>
    <property type="evidence" value="ECO:0007669"/>
    <property type="project" value="UniProtKB-KW"/>
</dbReference>
<comment type="function">
    <text evidence="10">Pyrophosphatase that catalyzes the hydrolysis of nucleoside triphosphates to their monophosphate derivatives, with a high preference for the non-canonical purine nucleotides XTP (xanthosine triphosphate), dITP (deoxyinosine triphosphate) and ITP. Seems to function as a house-cleaning enzyme that removes non-canonical purine nucleotides from the nucleotide pool, thus preventing their incorporation into DNA/RNA and avoiding chromosomal lesions.</text>
</comment>
<feature type="binding site" evidence="10">
    <location>
        <position position="71"/>
    </location>
    <ligand>
        <name>substrate</name>
    </ligand>
</feature>
<evidence type="ECO:0000256" key="6">
    <source>
        <dbReference type="ARBA" id="ARBA00022842"/>
    </source>
</evidence>
<evidence type="ECO:0000256" key="9">
    <source>
        <dbReference type="ARBA" id="ARBA00052017"/>
    </source>
</evidence>
<keyword evidence="6 10" id="KW-0460">Magnesium</keyword>
<evidence type="ECO:0000256" key="11">
    <source>
        <dbReference type="RuleBase" id="RU003781"/>
    </source>
</evidence>
<dbReference type="AlphaFoldDB" id="A0A662Z737"/>
<dbReference type="GO" id="GO:0000166">
    <property type="term" value="F:nucleotide binding"/>
    <property type="evidence" value="ECO:0007669"/>
    <property type="project" value="UniProtKB-KW"/>
</dbReference>
<feature type="binding site" evidence="10">
    <location>
        <begin position="153"/>
        <end position="156"/>
    </location>
    <ligand>
        <name>substrate</name>
    </ligand>
</feature>
<evidence type="ECO:0000256" key="1">
    <source>
        <dbReference type="ARBA" id="ARBA00008023"/>
    </source>
</evidence>
<evidence type="ECO:0000256" key="10">
    <source>
        <dbReference type="HAMAP-Rule" id="MF_01405"/>
    </source>
</evidence>
<evidence type="ECO:0000256" key="2">
    <source>
        <dbReference type="ARBA" id="ARBA00011738"/>
    </source>
</evidence>
<dbReference type="GO" id="GO:0036220">
    <property type="term" value="F:ITP diphosphatase activity"/>
    <property type="evidence" value="ECO:0007669"/>
    <property type="project" value="UniProtKB-UniRule"/>
</dbReference>
<evidence type="ECO:0000313" key="13">
    <source>
        <dbReference type="Proteomes" id="UP000243374"/>
    </source>
</evidence>
<dbReference type="SUPFAM" id="SSF52972">
    <property type="entry name" value="ITPase-like"/>
    <property type="match status" value="1"/>
</dbReference>
<sequence>MKNKIVLASANEGKAREFRAILEPLGFEIVLQSELGVVSPEETGRSFIENAILKARYAAEKTGMWALADDSGLAVDALNGAPGIYSARFSGGDDKSNNAKLLELMKNVPENKRTARYYCALCLVKHKDDPVPLTVLASWEGSIGYKEIGSGGFGYDPLFMVTGRHCSAAQLPPQIKNLISHRGRALSALTYKLEHNYI</sequence>
<organism evidence="12 13">
    <name type="scientific">Succinivibrio dextrinosolvens</name>
    <dbReference type="NCBI Taxonomy" id="83771"/>
    <lineage>
        <taxon>Bacteria</taxon>
        <taxon>Pseudomonadati</taxon>
        <taxon>Pseudomonadota</taxon>
        <taxon>Gammaproteobacteria</taxon>
        <taxon>Aeromonadales</taxon>
        <taxon>Succinivibrionaceae</taxon>
        <taxon>Succinivibrio</taxon>
    </lineage>
</organism>
<dbReference type="OrthoDB" id="9807456at2"/>
<comment type="catalytic activity">
    <reaction evidence="9 10">
        <text>XTP + H2O = XMP + diphosphate + H(+)</text>
        <dbReference type="Rhea" id="RHEA:28610"/>
        <dbReference type="ChEBI" id="CHEBI:15377"/>
        <dbReference type="ChEBI" id="CHEBI:15378"/>
        <dbReference type="ChEBI" id="CHEBI:33019"/>
        <dbReference type="ChEBI" id="CHEBI:57464"/>
        <dbReference type="ChEBI" id="CHEBI:61314"/>
        <dbReference type="EC" id="3.6.1.66"/>
    </reaction>
</comment>
<dbReference type="RefSeq" id="WP_074838871.1">
    <property type="nucleotide sequence ID" value="NZ_CP047056.1"/>
</dbReference>
<dbReference type="InterPro" id="IPR002637">
    <property type="entry name" value="RdgB/HAM1"/>
</dbReference>
<dbReference type="Gene3D" id="3.90.950.10">
    <property type="match status" value="1"/>
</dbReference>
<name>A0A662Z737_9GAMM</name>
<dbReference type="CDD" id="cd00515">
    <property type="entry name" value="HAM1"/>
    <property type="match status" value="1"/>
</dbReference>
<dbReference type="GO" id="GO:0017111">
    <property type="term" value="F:ribonucleoside triphosphate phosphatase activity"/>
    <property type="evidence" value="ECO:0007669"/>
    <property type="project" value="InterPro"/>
</dbReference>
<keyword evidence="7 10" id="KW-0546">Nucleotide metabolism</keyword>
<dbReference type="PANTHER" id="PTHR11067">
    <property type="entry name" value="INOSINE TRIPHOSPHATE PYROPHOSPHATASE/HAM1 PROTEIN"/>
    <property type="match status" value="1"/>
</dbReference>
<comment type="cofactor">
    <cofactor evidence="10">
        <name>Mg(2+)</name>
        <dbReference type="ChEBI" id="CHEBI:18420"/>
    </cofactor>
    <text evidence="10">Binds 1 Mg(2+) ion per subunit.</text>
</comment>
<comment type="catalytic activity">
    <reaction evidence="8 10">
        <text>dITP + H2O = dIMP + diphosphate + H(+)</text>
        <dbReference type="Rhea" id="RHEA:28342"/>
        <dbReference type="ChEBI" id="CHEBI:15377"/>
        <dbReference type="ChEBI" id="CHEBI:15378"/>
        <dbReference type="ChEBI" id="CHEBI:33019"/>
        <dbReference type="ChEBI" id="CHEBI:61194"/>
        <dbReference type="ChEBI" id="CHEBI:61382"/>
        <dbReference type="EC" id="3.6.1.66"/>
    </reaction>
</comment>
<dbReference type="GO" id="GO:0036222">
    <property type="term" value="F:XTP diphosphatase activity"/>
    <property type="evidence" value="ECO:0007669"/>
    <property type="project" value="UniProtKB-UniRule"/>
</dbReference>
<dbReference type="Pfam" id="PF01725">
    <property type="entry name" value="Ham1p_like"/>
    <property type="match status" value="1"/>
</dbReference>
<reference evidence="12 13" key="1">
    <citation type="submission" date="2016-10" db="EMBL/GenBank/DDBJ databases">
        <authorList>
            <person name="Varghese N."/>
            <person name="Submissions S."/>
        </authorList>
    </citation>
    <scope>NUCLEOTIDE SEQUENCE [LARGE SCALE GENOMIC DNA]</scope>
    <source>
        <strain evidence="12 13">22B</strain>
    </source>
</reference>
<dbReference type="FunFam" id="3.90.950.10:FF:000001">
    <property type="entry name" value="dITP/XTP pyrophosphatase"/>
    <property type="match status" value="1"/>
</dbReference>
<proteinExistence type="inferred from homology"/>
<evidence type="ECO:0000256" key="7">
    <source>
        <dbReference type="ARBA" id="ARBA00023080"/>
    </source>
</evidence>
<keyword evidence="13" id="KW-1185">Reference proteome</keyword>
<dbReference type="EMBL" id="FOSF01000004">
    <property type="protein sequence ID" value="SFJ84332.1"/>
    <property type="molecule type" value="Genomic_DNA"/>
</dbReference>
<comment type="subunit">
    <text evidence="2 10">Homodimer.</text>
</comment>
<feature type="binding site" evidence="10">
    <location>
        <position position="176"/>
    </location>
    <ligand>
        <name>substrate</name>
    </ligand>
</feature>
<feature type="binding site" evidence="10">
    <location>
        <position position="70"/>
    </location>
    <ligand>
        <name>Mg(2+)</name>
        <dbReference type="ChEBI" id="CHEBI:18420"/>
    </ligand>
</feature>